<name>A0A6H9UND1_9ACTN</name>
<gene>
    <name evidence="2" type="ORF">F7R91_40105</name>
</gene>
<accession>A0A6H9UND1</accession>
<dbReference type="Proteomes" id="UP000442707">
    <property type="component" value="Unassembled WGS sequence"/>
</dbReference>
<protein>
    <submittedName>
        <fullName evidence="2">Uncharacterized protein</fullName>
    </submittedName>
</protein>
<keyword evidence="3" id="KW-1185">Reference proteome</keyword>
<feature type="region of interest" description="Disordered" evidence="1">
    <location>
        <begin position="1"/>
        <end position="23"/>
    </location>
</feature>
<feature type="region of interest" description="Disordered" evidence="1">
    <location>
        <begin position="46"/>
        <end position="67"/>
    </location>
</feature>
<reference evidence="2 3" key="1">
    <citation type="submission" date="2019-09" db="EMBL/GenBank/DDBJ databases">
        <title>Screening of Novel Bioactive Compounds from Soil-Associated.</title>
        <authorList>
            <person name="Zhao S."/>
        </authorList>
    </citation>
    <scope>NUCLEOTIDE SEQUENCE [LARGE SCALE GENOMIC DNA]</scope>
    <source>
        <strain evidence="2 3">HIT-DPA4</strain>
    </source>
</reference>
<comment type="caution">
    <text evidence="2">The sequence shown here is derived from an EMBL/GenBank/DDBJ whole genome shotgun (WGS) entry which is preliminary data.</text>
</comment>
<evidence type="ECO:0000256" key="1">
    <source>
        <dbReference type="SAM" id="MobiDB-lite"/>
    </source>
</evidence>
<evidence type="ECO:0000313" key="3">
    <source>
        <dbReference type="Proteomes" id="UP000442707"/>
    </source>
</evidence>
<evidence type="ECO:0000313" key="2">
    <source>
        <dbReference type="EMBL" id="KAB1139394.1"/>
    </source>
</evidence>
<sequence length="67" mass="7254">MTSRWCRPAATARSPPACTSPPATGTVFVTGLRQDHPRVWTQQREADANPFTRGLVPAPALRPQTVA</sequence>
<proteinExistence type="predicted"/>
<dbReference type="RefSeq" id="WP_150958592.1">
    <property type="nucleotide sequence ID" value="NZ_VZRB01000063.1"/>
</dbReference>
<organism evidence="2 3">
    <name type="scientific">Streptomyces luteolifulvus</name>
    <dbReference type="NCBI Taxonomy" id="2615112"/>
    <lineage>
        <taxon>Bacteria</taxon>
        <taxon>Bacillati</taxon>
        <taxon>Actinomycetota</taxon>
        <taxon>Actinomycetes</taxon>
        <taxon>Kitasatosporales</taxon>
        <taxon>Streptomycetaceae</taxon>
        <taxon>Streptomyces</taxon>
    </lineage>
</organism>
<dbReference type="EMBL" id="VZRB01000063">
    <property type="protein sequence ID" value="KAB1139394.1"/>
    <property type="molecule type" value="Genomic_DNA"/>
</dbReference>
<dbReference type="AlphaFoldDB" id="A0A6H9UND1"/>